<proteinExistence type="predicted"/>
<name>A0A1Y6K498_9LACO</name>
<dbReference type="InterPro" id="IPR022267">
    <property type="entry name" value="Asp2"/>
</dbReference>
<dbReference type="InterPro" id="IPR029058">
    <property type="entry name" value="AB_hydrolase_fold"/>
</dbReference>
<evidence type="ECO:0000313" key="2">
    <source>
        <dbReference type="Proteomes" id="UP000195412"/>
    </source>
</evidence>
<dbReference type="EMBL" id="LT854705">
    <property type="protein sequence ID" value="SMS15374.1"/>
    <property type="molecule type" value="Genomic_DNA"/>
</dbReference>
<dbReference type="AlphaFoldDB" id="A0A1Y6K498"/>
<dbReference type="NCBIfam" id="TIGR03712">
    <property type="entry name" value="acc_sec_asp2"/>
    <property type="match status" value="1"/>
</dbReference>
<dbReference type="Proteomes" id="UP000195412">
    <property type="component" value="Chromosome I"/>
</dbReference>
<protein>
    <submittedName>
        <fullName evidence="1">Accessory secretory protein Asp2</fullName>
    </submittedName>
</protein>
<dbReference type="GO" id="GO:0015031">
    <property type="term" value="P:protein transport"/>
    <property type="evidence" value="ECO:0007669"/>
    <property type="project" value="InterPro"/>
</dbReference>
<dbReference type="RefSeq" id="WP_087742630.1">
    <property type="nucleotide sequence ID" value="NZ_JBPWQU010000061.1"/>
</dbReference>
<evidence type="ECO:0000313" key="1">
    <source>
        <dbReference type="EMBL" id="SMS15374.1"/>
    </source>
</evidence>
<dbReference type="Pfam" id="PF16929">
    <property type="entry name" value="Asp2"/>
    <property type="match status" value="1"/>
</dbReference>
<dbReference type="SUPFAM" id="SSF53474">
    <property type="entry name" value="alpha/beta-Hydrolases"/>
    <property type="match status" value="1"/>
</dbReference>
<gene>
    <name evidence="1" type="ORF">LZ3411_2324</name>
</gene>
<organism evidence="1 2">
    <name type="scientific">Levilactobacillus zymae</name>
    <dbReference type="NCBI Taxonomy" id="267363"/>
    <lineage>
        <taxon>Bacteria</taxon>
        <taxon>Bacillati</taxon>
        <taxon>Bacillota</taxon>
        <taxon>Bacilli</taxon>
        <taxon>Lactobacillales</taxon>
        <taxon>Lactobacillaceae</taxon>
        <taxon>Levilactobacillus</taxon>
    </lineage>
</organism>
<accession>A0A1Y6K498</accession>
<sequence>MANMRKMPVVQLGGRPVIDPNALDDVYQWVYHPDHQQDDQAPQLALTQTGAITPEWRNALFLLPTDDPTWNDYATLAALPANHILYDRQVDLDADTQKLFALKGAFPIDMTDATELTTTINRDWFPGQDAFKLDHGSLRILSSFDGQLKRYGRYRMHLSGNFGLDFQPVAIWETQGYAGRNRDLTFQAECATSADVSVRYQLTLINQQSPQPLHTIVFDPTDYPEGKTLHLGDTDFYYTLSVLAKGQGDLDIGLVHIARSREDFGRLFPGGHLFHAPESFNDNFYYYFDAGDMKPPLNVYFSGFNMADHFEGNFMMERLGAPFLLVSDPRLNGGGFYLGSPEFETGMRQIIESTLKQLGFAPDDLILSGISEGTTACLYYGAQLSPRAIVAGKPLINLGTTATNGRIKRTQDFQPSFDFLLYHTGDDTPATAQQLNDRVWEKIRQADFSHTTFAIAHMYQDDFDNTSFDQLFEWTTTHFPHMRFLHKGILGRHNDDTPAVNAWFFKQYQMILASEFDRKFVTEEVSS</sequence>
<reference evidence="2" key="1">
    <citation type="submission" date="2017-05" db="EMBL/GenBank/DDBJ databases">
        <authorList>
            <person name="Papadimitriou K."/>
        </authorList>
    </citation>
    <scope>NUCLEOTIDE SEQUENCE [LARGE SCALE GENOMIC DNA]</scope>
    <source>
        <strain evidence="2">ACA-DC 3411</strain>
    </source>
</reference>
<dbReference type="KEGG" id="lzy:LZ3411_2324"/>